<keyword evidence="5 6" id="KW-0472">Membrane</keyword>
<dbReference type="PANTHER" id="PTHR33885:SF3">
    <property type="entry name" value="PHAGE SHOCK PROTEIN C"/>
    <property type="match status" value="1"/>
</dbReference>
<dbReference type="Pfam" id="PF04024">
    <property type="entry name" value="PspC"/>
    <property type="match status" value="1"/>
</dbReference>
<dbReference type="InterPro" id="IPR007168">
    <property type="entry name" value="Phageshock_PspC_N"/>
</dbReference>
<comment type="subcellular location">
    <subcellularLocation>
        <location evidence="1">Cell membrane</location>
        <topology evidence="1">Single-pass membrane protein</topology>
    </subcellularLocation>
</comment>
<dbReference type="RefSeq" id="WP_123232886.1">
    <property type="nucleotide sequence ID" value="NZ_RJSG01000002.1"/>
</dbReference>
<evidence type="ECO:0000313" key="9">
    <source>
        <dbReference type="Proteomes" id="UP000277094"/>
    </source>
</evidence>
<dbReference type="Proteomes" id="UP000277094">
    <property type="component" value="Unassembled WGS sequence"/>
</dbReference>
<reference evidence="8 9" key="1">
    <citation type="submission" date="2018-11" db="EMBL/GenBank/DDBJ databases">
        <authorList>
            <person name="Li F."/>
        </authorList>
    </citation>
    <scope>NUCLEOTIDE SEQUENCE [LARGE SCALE GENOMIC DNA]</scope>
    <source>
        <strain evidence="8 9">KIS18-7</strain>
    </source>
</reference>
<comment type="caution">
    <text evidence="8">The sequence shown here is derived from an EMBL/GenBank/DDBJ whole genome shotgun (WGS) entry which is preliminary data.</text>
</comment>
<gene>
    <name evidence="8" type="ORF">EFL95_04605</name>
</gene>
<keyword evidence="3 6" id="KW-0812">Transmembrane</keyword>
<evidence type="ECO:0000256" key="6">
    <source>
        <dbReference type="SAM" id="Phobius"/>
    </source>
</evidence>
<dbReference type="EMBL" id="RJSG01000002">
    <property type="protein sequence ID" value="RNL78387.1"/>
    <property type="molecule type" value="Genomic_DNA"/>
</dbReference>
<evidence type="ECO:0000256" key="4">
    <source>
        <dbReference type="ARBA" id="ARBA00022989"/>
    </source>
</evidence>
<proteinExistence type="predicted"/>
<protein>
    <submittedName>
        <fullName evidence="8">PspC domain-containing protein</fullName>
    </submittedName>
</protein>
<feature type="transmembrane region" description="Helical" evidence="6">
    <location>
        <begin position="54"/>
        <end position="78"/>
    </location>
</feature>
<dbReference type="GO" id="GO:0005886">
    <property type="term" value="C:plasma membrane"/>
    <property type="evidence" value="ECO:0007669"/>
    <property type="project" value="UniProtKB-SubCell"/>
</dbReference>
<evidence type="ECO:0000256" key="2">
    <source>
        <dbReference type="ARBA" id="ARBA00022475"/>
    </source>
</evidence>
<accession>A0A3N0DRY1</accession>
<sequence>MSEQQQAPYAGPYQAPYPAPATRQLTRIPSEGMIAGVCAGFARYAGVDPTLVRVLAVVALCVGFPAVFVGYLVAWAIMPRA</sequence>
<dbReference type="AlphaFoldDB" id="A0A3N0DRY1"/>
<evidence type="ECO:0000256" key="5">
    <source>
        <dbReference type="ARBA" id="ARBA00023136"/>
    </source>
</evidence>
<keyword evidence="9" id="KW-1185">Reference proteome</keyword>
<evidence type="ECO:0000256" key="3">
    <source>
        <dbReference type="ARBA" id="ARBA00022692"/>
    </source>
</evidence>
<evidence type="ECO:0000313" key="8">
    <source>
        <dbReference type="EMBL" id="RNL78387.1"/>
    </source>
</evidence>
<evidence type="ECO:0000259" key="7">
    <source>
        <dbReference type="Pfam" id="PF04024"/>
    </source>
</evidence>
<feature type="domain" description="Phage shock protein PspC N-terminal" evidence="7">
    <location>
        <begin position="23"/>
        <end position="80"/>
    </location>
</feature>
<dbReference type="InterPro" id="IPR052027">
    <property type="entry name" value="PspC"/>
</dbReference>
<evidence type="ECO:0000256" key="1">
    <source>
        <dbReference type="ARBA" id="ARBA00004162"/>
    </source>
</evidence>
<dbReference type="PANTHER" id="PTHR33885">
    <property type="entry name" value="PHAGE SHOCK PROTEIN C"/>
    <property type="match status" value="1"/>
</dbReference>
<keyword evidence="4 6" id="KW-1133">Transmembrane helix</keyword>
<organism evidence="8 9">
    <name type="scientific">Nocardioides marmorisolisilvae</name>
    <dbReference type="NCBI Taxonomy" id="1542737"/>
    <lineage>
        <taxon>Bacteria</taxon>
        <taxon>Bacillati</taxon>
        <taxon>Actinomycetota</taxon>
        <taxon>Actinomycetes</taxon>
        <taxon>Propionibacteriales</taxon>
        <taxon>Nocardioidaceae</taxon>
        <taxon>Nocardioides</taxon>
    </lineage>
</organism>
<keyword evidence="2" id="KW-1003">Cell membrane</keyword>
<name>A0A3N0DRY1_9ACTN</name>